<dbReference type="RefSeq" id="WP_085876966.1">
    <property type="nucleotide sequence ID" value="NZ_FWFZ01000001.1"/>
</dbReference>
<name>A0A1Y5RBU1_9RHOB</name>
<evidence type="ECO:0000313" key="4">
    <source>
        <dbReference type="Proteomes" id="UP000193900"/>
    </source>
</evidence>
<dbReference type="AlphaFoldDB" id="A0A1Y5RBU1"/>
<accession>A0A1Y5RBU1</accession>
<evidence type="ECO:0000256" key="1">
    <source>
        <dbReference type="SAM" id="MobiDB-lite"/>
    </source>
</evidence>
<gene>
    <name evidence="3" type="ORF">ROA7023_00023</name>
</gene>
<proteinExistence type="predicted"/>
<sequence length="201" mass="20702">MRAAAGSLLLLALAQAPAAPAGAEPLCTDLPRDVRVCADSGVLAPASAQTGGPALFYHDTLGATVEVAPLSATATTDPALMRPALDAYLAAERGMENGLPVLRTDRIDLGDRAAEQVVYQITAPDGATTTIADTLALGDGFGIFVQTFDAGAGFSPLHSAFHDAVLAALALPPPAEPDSYMMRANRPDPRPLDPLTTEPME</sequence>
<feature type="signal peptide" evidence="2">
    <location>
        <begin position="1"/>
        <end position="23"/>
    </location>
</feature>
<reference evidence="3 4" key="1">
    <citation type="submission" date="2017-03" db="EMBL/GenBank/DDBJ databases">
        <authorList>
            <person name="Afonso C.L."/>
            <person name="Miller P.J."/>
            <person name="Scott M.A."/>
            <person name="Spackman E."/>
            <person name="Goraichik I."/>
            <person name="Dimitrov K.M."/>
            <person name="Suarez D.L."/>
            <person name="Swayne D.E."/>
        </authorList>
    </citation>
    <scope>NUCLEOTIDE SEQUENCE [LARGE SCALE GENOMIC DNA]</scope>
    <source>
        <strain evidence="3 4">CECT 7023</strain>
    </source>
</reference>
<keyword evidence="2" id="KW-0732">Signal</keyword>
<dbReference type="EMBL" id="FWFZ01000001">
    <property type="protein sequence ID" value="SLN13008.1"/>
    <property type="molecule type" value="Genomic_DNA"/>
</dbReference>
<dbReference type="OrthoDB" id="7864770at2"/>
<keyword evidence="4" id="KW-1185">Reference proteome</keyword>
<protein>
    <submittedName>
        <fullName evidence="3">Uncharacterized protein</fullName>
    </submittedName>
</protein>
<organism evidence="3 4">
    <name type="scientific">Roseisalinus antarcticus</name>
    <dbReference type="NCBI Taxonomy" id="254357"/>
    <lineage>
        <taxon>Bacteria</taxon>
        <taxon>Pseudomonadati</taxon>
        <taxon>Pseudomonadota</taxon>
        <taxon>Alphaproteobacteria</taxon>
        <taxon>Rhodobacterales</taxon>
        <taxon>Roseobacteraceae</taxon>
        <taxon>Roseisalinus</taxon>
    </lineage>
</organism>
<feature type="chain" id="PRO_5012102258" evidence="2">
    <location>
        <begin position="24"/>
        <end position="201"/>
    </location>
</feature>
<feature type="region of interest" description="Disordered" evidence="1">
    <location>
        <begin position="178"/>
        <end position="201"/>
    </location>
</feature>
<dbReference type="Proteomes" id="UP000193900">
    <property type="component" value="Unassembled WGS sequence"/>
</dbReference>
<evidence type="ECO:0000256" key="2">
    <source>
        <dbReference type="SAM" id="SignalP"/>
    </source>
</evidence>
<evidence type="ECO:0000313" key="3">
    <source>
        <dbReference type="EMBL" id="SLN13008.1"/>
    </source>
</evidence>